<name>A0A1B3BE77_9GAMM</name>
<evidence type="ECO:0000313" key="3">
    <source>
        <dbReference type="Proteomes" id="UP000094147"/>
    </source>
</evidence>
<dbReference type="RefSeq" id="WP_068994123.1">
    <property type="nucleotide sequence ID" value="NZ_CP012418.1"/>
</dbReference>
<proteinExistence type="inferred from homology"/>
<dbReference type="PANTHER" id="PTHR38692">
    <property type="entry name" value="PROTEIN SMG"/>
    <property type="match status" value="1"/>
</dbReference>
<dbReference type="Proteomes" id="UP000094147">
    <property type="component" value="Chromosome"/>
</dbReference>
<dbReference type="PANTHER" id="PTHR38692:SF1">
    <property type="entry name" value="PROTEIN SMG"/>
    <property type="match status" value="1"/>
</dbReference>
<dbReference type="Pfam" id="PF04361">
    <property type="entry name" value="DUF494"/>
    <property type="match status" value="1"/>
</dbReference>
<comment type="similarity">
    <text evidence="1">Belongs to the Smg family.</text>
</comment>
<reference evidence="3" key="1">
    <citation type="submission" date="2015-08" db="EMBL/GenBank/DDBJ databases">
        <authorList>
            <person name="Kim K.M."/>
        </authorList>
    </citation>
    <scope>NUCLEOTIDE SEQUENCE [LARGE SCALE GENOMIC DNA]</scope>
    <source>
        <strain evidence="3">KCTC 23892</strain>
    </source>
</reference>
<accession>A0A1B3BE77</accession>
<dbReference type="HAMAP" id="MF_00598">
    <property type="entry name" value="Smg"/>
    <property type="match status" value="1"/>
</dbReference>
<gene>
    <name evidence="1" type="primary">smg</name>
    <name evidence="2" type="ORF">KS2013_2303</name>
</gene>
<protein>
    <recommendedName>
        <fullName evidence="1">Protein Smg homolog</fullName>
    </recommendedName>
</protein>
<dbReference type="AlphaFoldDB" id="A0A1B3BE77"/>
<sequence>MKEDVLDVLLYIFENFQDEENNHILANDTLVEALEDVGFTDGEIKGAIDWLDGLVLATSESFKPTPEASQSIRLFSPQEQLVLTPAVQGAIMYFEQRGILDAHAREMVIDRMTALGQQEDEEVALERLRWVVMMVLFNMQDRDAEFAWVENLEKGSQAH</sequence>
<evidence type="ECO:0000256" key="1">
    <source>
        <dbReference type="HAMAP-Rule" id="MF_00598"/>
    </source>
</evidence>
<keyword evidence="3" id="KW-1185">Reference proteome</keyword>
<dbReference type="STRING" id="1144748.KS2013_2303"/>
<dbReference type="EMBL" id="CP012418">
    <property type="protein sequence ID" value="AOE51007.1"/>
    <property type="molecule type" value="Genomic_DNA"/>
</dbReference>
<dbReference type="InterPro" id="IPR007456">
    <property type="entry name" value="Smg"/>
</dbReference>
<organism evidence="2 3">
    <name type="scientific">Kangiella sediminilitoris</name>
    <dbReference type="NCBI Taxonomy" id="1144748"/>
    <lineage>
        <taxon>Bacteria</taxon>
        <taxon>Pseudomonadati</taxon>
        <taxon>Pseudomonadota</taxon>
        <taxon>Gammaproteobacteria</taxon>
        <taxon>Kangiellales</taxon>
        <taxon>Kangiellaceae</taxon>
        <taxon>Kangiella</taxon>
    </lineage>
</organism>
<evidence type="ECO:0000313" key="2">
    <source>
        <dbReference type="EMBL" id="AOE51007.1"/>
    </source>
</evidence>
<dbReference type="KEGG" id="ksd:KS2013_2303"/>
<dbReference type="OrthoDB" id="9788984at2"/>